<dbReference type="Pfam" id="PF06687">
    <property type="entry name" value="SUR7"/>
    <property type="match status" value="1"/>
</dbReference>
<proteinExistence type="predicted"/>
<evidence type="ECO:0000256" key="1">
    <source>
        <dbReference type="SAM" id="Phobius"/>
    </source>
</evidence>
<feature type="transmembrane region" description="Helical" evidence="1">
    <location>
        <begin position="215"/>
        <end position="239"/>
    </location>
</feature>
<dbReference type="PANTHER" id="PTHR28019">
    <property type="entry name" value="CELL MEMBRANE PROTEIN YLR413W-RELATED"/>
    <property type="match status" value="1"/>
</dbReference>
<evidence type="ECO:0000313" key="3">
    <source>
        <dbReference type="Proteomes" id="UP000447873"/>
    </source>
</evidence>
<dbReference type="Proteomes" id="UP000447873">
    <property type="component" value="Unassembled WGS sequence"/>
</dbReference>
<feature type="transmembrane region" description="Helical" evidence="1">
    <location>
        <begin position="266"/>
        <end position="287"/>
    </location>
</feature>
<dbReference type="EMBL" id="WNWS01000564">
    <property type="protein sequence ID" value="KAE9965776.1"/>
    <property type="molecule type" value="Genomic_DNA"/>
</dbReference>
<dbReference type="AlphaFoldDB" id="A0A8H3U8E0"/>
<dbReference type="InterPro" id="IPR009571">
    <property type="entry name" value="SUR7/Rim9-like_fungi"/>
</dbReference>
<organism evidence="2 3">
    <name type="scientific">Venturia inaequalis</name>
    <name type="common">Apple scab fungus</name>
    <dbReference type="NCBI Taxonomy" id="5025"/>
    <lineage>
        <taxon>Eukaryota</taxon>
        <taxon>Fungi</taxon>
        <taxon>Dikarya</taxon>
        <taxon>Ascomycota</taxon>
        <taxon>Pezizomycotina</taxon>
        <taxon>Dothideomycetes</taxon>
        <taxon>Pleosporomycetidae</taxon>
        <taxon>Venturiales</taxon>
        <taxon>Venturiaceae</taxon>
        <taxon>Venturia</taxon>
    </lineage>
</organism>
<dbReference type="GO" id="GO:0005886">
    <property type="term" value="C:plasma membrane"/>
    <property type="evidence" value="ECO:0007669"/>
    <property type="project" value="InterPro"/>
</dbReference>
<feature type="transmembrane region" description="Helical" evidence="1">
    <location>
        <begin position="7"/>
        <end position="31"/>
    </location>
</feature>
<keyword evidence="1" id="KW-1133">Transmembrane helix</keyword>
<name>A0A8H3U8E0_VENIN</name>
<dbReference type="GO" id="GO:0051285">
    <property type="term" value="C:cell cortex of cell tip"/>
    <property type="evidence" value="ECO:0007669"/>
    <property type="project" value="TreeGrafter"/>
</dbReference>
<comment type="caution">
    <text evidence="2">The sequence shown here is derived from an EMBL/GenBank/DDBJ whole genome shotgun (WGS) entry which is preliminary data.</text>
</comment>
<feature type="transmembrane region" description="Helical" evidence="1">
    <location>
        <begin position="178"/>
        <end position="203"/>
    </location>
</feature>
<gene>
    <name evidence="2" type="ORF">EG328_009411</name>
</gene>
<dbReference type="InterPro" id="IPR052413">
    <property type="entry name" value="SUR7_domain"/>
</dbReference>
<dbReference type="GO" id="GO:0031505">
    <property type="term" value="P:fungal-type cell wall organization"/>
    <property type="evidence" value="ECO:0007669"/>
    <property type="project" value="TreeGrafter"/>
</dbReference>
<protein>
    <submittedName>
        <fullName evidence="2">Uncharacterized protein</fullName>
    </submittedName>
</protein>
<evidence type="ECO:0000313" key="2">
    <source>
        <dbReference type="EMBL" id="KAE9965776.1"/>
    </source>
</evidence>
<accession>A0A8H3U8E0</accession>
<reference evidence="2 3" key="1">
    <citation type="submission" date="2018-12" db="EMBL/GenBank/DDBJ databases">
        <title>Venturia inaequalis Genome Resource.</title>
        <authorList>
            <person name="Lichtner F.J."/>
        </authorList>
    </citation>
    <scope>NUCLEOTIDE SEQUENCE [LARGE SCALE GENOMIC DNA]</scope>
    <source>
        <strain evidence="2 3">120213</strain>
    </source>
</reference>
<keyword evidence="1" id="KW-0472">Membrane</keyword>
<sequence>MEIRRQCLPLIPALFSFIAWVLTFVLLFAGYGPGGLVQYPILTLNTSRIGDNLLTSLHSATKPQDPLTSLINNLTQPPTSATQPAINNATNSLTSKLGIQDFYTFYVLDYCEGKYTPSPTAPNAKKEITKCSSRKDFYHFDPERVLQKSLNESGLPISLDQLGIGEEIREGLNLIKSAFTAIMVLFILVILSISGTLVVSGVWCTNWGDDRRSIIIAETILSSLAFGLLFLASLVGSIISVKGSSVINNLGKSISLSADTGSRVLGVAWTATVFMLFVVLMAGGAWLEKRRRSQKIIEIYPYRGDKGNDTFWTGSAYGDQVGIVGNGVLTMESRDDQRWRKEERQRE</sequence>
<keyword evidence="1" id="KW-0812">Transmembrane</keyword>
<dbReference type="PANTHER" id="PTHR28019:SF7">
    <property type="entry name" value="SUR7 PROTEIN"/>
    <property type="match status" value="1"/>
</dbReference>